<dbReference type="InterPro" id="IPR015943">
    <property type="entry name" value="WD40/YVTN_repeat-like_dom_sf"/>
</dbReference>
<keyword evidence="2" id="KW-1185">Reference proteome</keyword>
<dbReference type="Proteomes" id="UP001465153">
    <property type="component" value="Unassembled WGS sequence"/>
</dbReference>
<dbReference type="EMBL" id="BAABWN010000012">
    <property type="protein sequence ID" value="GAA6169540.1"/>
    <property type="molecule type" value="Genomic_DNA"/>
</dbReference>
<sequence>MNDAITDSTPIAENEGLVVARIIDARQRSLPFNHLTLTPENINAASDIKYERAVSSPPRANASTVFASAIPAGKYAVSSVRSYYANSQYWYDFGARAETTMGTFEVRPGHITDLGTLVVYPKVNDDTYNTIVFRLPENNLGEILSIHYPFYTFNPHSLLTWDEDGRADDRLNTYISAAQNPVVFNDNLTTDSGHTYFLSQFGVLVERNPDGEWNLDAVDTHFGLKTIAGNSRGDTAVGSEEGLIYWRQSGGEWKEAPLDEHLIVNHLYFTDDDRIYAIASSATDLEIYRADASQEILDWELFNSHNSVSGWLTNPIPAEQIKSFKKRSIISSNFYELNGEFILTHRTTRNAGDLASYNVKTEYFRYDPETWDVEPLEKKPEMVAVLAAGSETLGINDPGFWSFQQKSNYFRYQSSDDAWVKIPTSITCPSWGEEFSPSLEGICRKSTKPESSTKKSTKGFDFLSVPWFEEDGHGVAIVKFSIGNFWAAQADVEVRILETEDGGLSWNITDRELPKPYCSSIVGTVSDVLLLSCNGATGDFYESTDRGETWNHVREHQNL</sequence>
<dbReference type="Gene3D" id="2.130.10.10">
    <property type="entry name" value="YVTN repeat-like/Quinoprotein amine dehydrogenase"/>
    <property type="match status" value="1"/>
</dbReference>
<evidence type="ECO:0008006" key="3">
    <source>
        <dbReference type="Google" id="ProtNLM"/>
    </source>
</evidence>
<organism evidence="1 2">
    <name type="scientific">Sessilibacter corallicola</name>
    <dbReference type="NCBI Taxonomy" id="2904075"/>
    <lineage>
        <taxon>Bacteria</taxon>
        <taxon>Pseudomonadati</taxon>
        <taxon>Pseudomonadota</taxon>
        <taxon>Gammaproteobacteria</taxon>
        <taxon>Cellvibrionales</taxon>
        <taxon>Cellvibrionaceae</taxon>
        <taxon>Sessilibacter</taxon>
    </lineage>
</organism>
<dbReference type="InterPro" id="IPR036278">
    <property type="entry name" value="Sialidase_sf"/>
</dbReference>
<reference evidence="1 2" key="1">
    <citation type="submission" date="2024-04" db="EMBL/GenBank/DDBJ databases">
        <title>Draft genome sequence of Sessilibacter corallicola NBRC 116591.</title>
        <authorList>
            <person name="Miyakawa T."/>
            <person name="Kusuya Y."/>
            <person name="Miura T."/>
        </authorList>
    </citation>
    <scope>NUCLEOTIDE SEQUENCE [LARGE SCALE GENOMIC DNA]</scope>
    <source>
        <strain evidence="1 2">KU-00831-HH</strain>
    </source>
</reference>
<accession>A0ABQ0AD13</accession>
<proteinExistence type="predicted"/>
<protein>
    <recommendedName>
        <fullName evidence="3">Exo-alpha-sialidase</fullName>
    </recommendedName>
</protein>
<gene>
    <name evidence="1" type="ORF">NBRC116591_33510</name>
</gene>
<evidence type="ECO:0000313" key="2">
    <source>
        <dbReference type="Proteomes" id="UP001465153"/>
    </source>
</evidence>
<dbReference type="SUPFAM" id="SSF50939">
    <property type="entry name" value="Sialidases"/>
    <property type="match status" value="1"/>
</dbReference>
<name>A0ABQ0AD13_9GAMM</name>
<comment type="caution">
    <text evidence="1">The sequence shown here is derived from an EMBL/GenBank/DDBJ whole genome shotgun (WGS) entry which is preliminary data.</text>
</comment>
<evidence type="ECO:0000313" key="1">
    <source>
        <dbReference type="EMBL" id="GAA6169540.1"/>
    </source>
</evidence>